<keyword evidence="1" id="KW-0812">Transmembrane</keyword>
<evidence type="ECO:0000259" key="2">
    <source>
        <dbReference type="Pfam" id="PF02698"/>
    </source>
</evidence>
<reference evidence="3" key="2">
    <citation type="submission" date="2020-09" db="EMBL/GenBank/DDBJ databases">
        <authorList>
            <person name="Sun Q."/>
            <person name="Ohkuma M."/>
        </authorList>
    </citation>
    <scope>NUCLEOTIDE SEQUENCE</scope>
    <source>
        <strain evidence="3">JCM 18487</strain>
    </source>
</reference>
<keyword evidence="1" id="KW-0472">Membrane</keyword>
<dbReference type="AlphaFoldDB" id="A0A917NL12"/>
<proteinExistence type="predicted"/>
<gene>
    <name evidence="3" type="ORF">GCM10010885_17850</name>
</gene>
<organism evidence="3 4">
    <name type="scientific">Alicyclobacillus cellulosilyticus</name>
    <dbReference type="NCBI Taxonomy" id="1003997"/>
    <lineage>
        <taxon>Bacteria</taxon>
        <taxon>Bacillati</taxon>
        <taxon>Bacillota</taxon>
        <taxon>Bacilli</taxon>
        <taxon>Bacillales</taxon>
        <taxon>Alicyclobacillaceae</taxon>
        <taxon>Alicyclobacillus</taxon>
    </lineage>
</organism>
<sequence>MRGLVFAGAVGSVLLCAGLTAWMAAAGWLVRRGRRERPRPAEAGIVLGAHTEGYRPSRTLADRLRATISLYRLGVVRWIIVCGGRGHDETVTESSAMKRFLVFHGVSPEHIVEEQTSRDTWENLVNARRLMAACGLKSGVVVTSDYHLPRALCVARRIGMAVTGYAAPSRRRDARYRLREVLAWGWYFLQGKVDWRDCRRKRA</sequence>
<feature type="transmembrane region" description="Helical" evidence="1">
    <location>
        <begin position="6"/>
        <end position="30"/>
    </location>
</feature>
<dbReference type="CDD" id="cd06259">
    <property type="entry name" value="YdcF-like"/>
    <property type="match status" value="1"/>
</dbReference>
<dbReference type="RefSeq" id="WP_188882538.1">
    <property type="nucleotide sequence ID" value="NZ_BMOY01000028.1"/>
</dbReference>
<dbReference type="GO" id="GO:0005886">
    <property type="term" value="C:plasma membrane"/>
    <property type="evidence" value="ECO:0007669"/>
    <property type="project" value="TreeGrafter"/>
</dbReference>
<keyword evidence="4" id="KW-1185">Reference proteome</keyword>
<reference evidence="3" key="1">
    <citation type="journal article" date="2014" name="Int. J. Syst. Evol. Microbiol.">
        <title>Complete genome sequence of Corynebacterium casei LMG S-19264T (=DSM 44701T), isolated from a smear-ripened cheese.</title>
        <authorList>
            <consortium name="US DOE Joint Genome Institute (JGI-PGF)"/>
            <person name="Walter F."/>
            <person name="Albersmeier A."/>
            <person name="Kalinowski J."/>
            <person name="Ruckert C."/>
        </authorList>
    </citation>
    <scope>NUCLEOTIDE SEQUENCE</scope>
    <source>
        <strain evidence="3">JCM 18487</strain>
    </source>
</reference>
<feature type="domain" description="DUF218" evidence="2">
    <location>
        <begin position="43"/>
        <end position="180"/>
    </location>
</feature>
<keyword evidence="1" id="KW-1133">Transmembrane helix</keyword>
<comment type="caution">
    <text evidence="3">The sequence shown here is derived from an EMBL/GenBank/DDBJ whole genome shotgun (WGS) entry which is preliminary data.</text>
</comment>
<protein>
    <recommendedName>
        <fullName evidence="2">DUF218 domain-containing protein</fullName>
    </recommendedName>
</protein>
<name>A0A917NL12_9BACL</name>
<dbReference type="InterPro" id="IPR014729">
    <property type="entry name" value="Rossmann-like_a/b/a_fold"/>
</dbReference>
<dbReference type="Proteomes" id="UP000637695">
    <property type="component" value="Unassembled WGS sequence"/>
</dbReference>
<evidence type="ECO:0000313" key="4">
    <source>
        <dbReference type="Proteomes" id="UP000637695"/>
    </source>
</evidence>
<dbReference type="InterPro" id="IPR003848">
    <property type="entry name" value="DUF218"/>
</dbReference>
<evidence type="ECO:0000313" key="3">
    <source>
        <dbReference type="EMBL" id="GGJ09214.1"/>
    </source>
</evidence>
<dbReference type="PANTHER" id="PTHR30336:SF20">
    <property type="entry name" value="DUF218 DOMAIN-CONTAINING PROTEIN"/>
    <property type="match status" value="1"/>
</dbReference>
<dbReference type="Gene3D" id="3.40.50.620">
    <property type="entry name" value="HUPs"/>
    <property type="match status" value="1"/>
</dbReference>
<dbReference type="Pfam" id="PF02698">
    <property type="entry name" value="DUF218"/>
    <property type="match status" value="1"/>
</dbReference>
<dbReference type="EMBL" id="BMOY01000028">
    <property type="protein sequence ID" value="GGJ09214.1"/>
    <property type="molecule type" value="Genomic_DNA"/>
</dbReference>
<accession>A0A917NL12</accession>
<dbReference type="PANTHER" id="PTHR30336">
    <property type="entry name" value="INNER MEMBRANE PROTEIN, PROBABLE PERMEASE"/>
    <property type="match status" value="1"/>
</dbReference>
<dbReference type="InterPro" id="IPR051599">
    <property type="entry name" value="Cell_Envelope_Assoc"/>
</dbReference>
<evidence type="ECO:0000256" key="1">
    <source>
        <dbReference type="SAM" id="Phobius"/>
    </source>
</evidence>